<feature type="binding site" evidence="7">
    <location>
        <begin position="9"/>
        <end position="11"/>
    </location>
    <ligand>
        <name>substrate</name>
    </ligand>
</feature>
<dbReference type="InterPro" id="IPR035990">
    <property type="entry name" value="TIM_sf"/>
</dbReference>
<dbReference type="UniPathway" id="UPA00138"/>
<feature type="active site" description="Electrophile" evidence="7">
    <location>
        <position position="94"/>
    </location>
</feature>
<feature type="binding site" evidence="7">
    <location>
        <position position="212"/>
    </location>
    <ligand>
        <name>substrate</name>
    </ligand>
</feature>
<evidence type="ECO:0000256" key="8">
    <source>
        <dbReference type="RuleBase" id="RU363013"/>
    </source>
</evidence>
<evidence type="ECO:0000256" key="6">
    <source>
        <dbReference type="ARBA" id="ARBA00023235"/>
    </source>
</evidence>
<dbReference type="NCBIfam" id="TIGR00419">
    <property type="entry name" value="tim"/>
    <property type="match status" value="1"/>
</dbReference>
<dbReference type="GO" id="GO:0006094">
    <property type="term" value="P:gluconeogenesis"/>
    <property type="evidence" value="ECO:0007669"/>
    <property type="project" value="UniProtKB-UniRule"/>
</dbReference>
<feature type="binding site" evidence="7">
    <location>
        <position position="172"/>
    </location>
    <ligand>
        <name>substrate</name>
    </ligand>
</feature>
<keyword evidence="4 7" id="KW-0963">Cytoplasm</keyword>
<dbReference type="EMBL" id="QEHR01000002">
    <property type="protein sequence ID" value="PVW16403.1"/>
    <property type="molecule type" value="Genomic_DNA"/>
</dbReference>
<comment type="pathway">
    <text evidence="1 7 8">Carbohydrate degradation; glycolysis; D-glyceraldehyde 3-phosphate from glycerone phosphate: step 1/1.</text>
</comment>
<dbReference type="GO" id="GO:0004807">
    <property type="term" value="F:triose-phosphate isomerase activity"/>
    <property type="evidence" value="ECO:0007669"/>
    <property type="project" value="UniProtKB-UniRule"/>
</dbReference>
<dbReference type="GO" id="GO:0006096">
    <property type="term" value="P:glycolytic process"/>
    <property type="evidence" value="ECO:0007669"/>
    <property type="project" value="UniProtKB-UniRule"/>
</dbReference>
<evidence type="ECO:0000313" key="10">
    <source>
        <dbReference type="Proteomes" id="UP000245962"/>
    </source>
</evidence>
<keyword evidence="3 7" id="KW-0312">Gluconeogenesis</keyword>
<dbReference type="EC" id="5.3.1.1" evidence="7 8"/>
<dbReference type="InterPro" id="IPR013785">
    <property type="entry name" value="Aldolase_TIM"/>
</dbReference>
<dbReference type="GO" id="GO:0005829">
    <property type="term" value="C:cytosol"/>
    <property type="evidence" value="ECO:0007669"/>
    <property type="project" value="TreeGrafter"/>
</dbReference>
<dbReference type="SUPFAM" id="SSF51351">
    <property type="entry name" value="Triosephosphate isomerase (TIM)"/>
    <property type="match status" value="1"/>
</dbReference>
<dbReference type="AlphaFoldDB" id="A0A2U0I5L7"/>
<feature type="binding site" evidence="7">
    <location>
        <begin position="233"/>
        <end position="234"/>
    </location>
    <ligand>
        <name>substrate</name>
    </ligand>
</feature>
<evidence type="ECO:0000256" key="4">
    <source>
        <dbReference type="ARBA" id="ARBA00022490"/>
    </source>
</evidence>
<dbReference type="PANTHER" id="PTHR21139">
    <property type="entry name" value="TRIOSEPHOSPHATE ISOMERASE"/>
    <property type="match status" value="1"/>
</dbReference>
<dbReference type="HAMAP" id="MF_00147_B">
    <property type="entry name" value="TIM_B"/>
    <property type="match status" value="1"/>
</dbReference>
<dbReference type="GO" id="GO:0046166">
    <property type="term" value="P:glyceraldehyde-3-phosphate biosynthetic process"/>
    <property type="evidence" value="ECO:0007669"/>
    <property type="project" value="TreeGrafter"/>
</dbReference>
<evidence type="ECO:0000256" key="1">
    <source>
        <dbReference type="ARBA" id="ARBA00004680"/>
    </source>
</evidence>
<protein>
    <recommendedName>
        <fullName evidence="7 8">Triosephosphate isomerase</fullName>
        <shortName evidence="7">TIM</shortName>
        <shortName evidence="7">TPI</shortName>
        <ecNumber evidence="7 8">5.3.1.1</ecNumber>
    </recommendedName>
    <alternativeName>
        <fullName evidence="7">Triose-phosphate isomerase</fullName>
    </alternativeName>
</protein>
<dbReference type="PROSITE" id="PS51440">
    <property type="entry name" value="TIM_2"/>
    <property type="match status" value="1"/>
</dbReference>
<dbReference type="UniPathway" id="UPA00109">
    <property type="reaction ID" value="UER00189"/>
</dbReference>
<keyword evidence="5 7" id="KW-0324">Glycolysis</keyword>
<evidence type="ECO:0000313" key="9">
    <source>
        <dbReference type="EMBL" id="PVW16403.1"/>
    </source>
</evidence>
<dbReference type="Pfam" id="PF00121">
    <property type="entry name" value="TIM"/>
    <property type="match status" value="1"/>
</dbReference>
<keyword evidence="6 7" id="KW-0413">Isomerase</keyword>
<dbReference type="GO" id="GO:0019563">
    <property type="term" value="P:glycerol catabolic process"/>
    <property type="evidence" value="ECO:0007669"/>
    <property type="project" value="TreeGrafter"/>
</dbReference>
<feature type="active site" description="Proton acceptor" evidence="7">
    <location>
        <position position="166"/>
    </location>
</feature>
<dbReference type="PROSITE" id="PS00171">
    <property type="entry name" value="TIM_1"/>
    <property type="match status" value="1"/>
</dbReference>
<dbReference type="OrthoDB" id="9809429at2"/>
<accession>A0A2U0I5L7</accession>
<dbReference type="InterPro" id="IPR020861">
    <property type="entry name" value="Triosephosphate_isomerase_AS"/>
</dbReference>
<keyword evidence="10" id="KW-1185">Reference proteome</keyword>
<dbReference type="PANTHER" id="PTHR21139:SF42">
    <property type="entry name" value="TRIOSEPHOSPHATE ISOMERASE"/>
    <property type="match status" value="1"/>
</dbReference>
<comment type="function">
    <text evidence="7">Involved in the gluconeogenesis. Catalyzes stereospecifically the conversion of dihydroxyacetone phosphate (DHAP) to D-glyceraldehyde-3-phosphate (G3P).</text>
</comment>
<dbReference type="Proteomes" id="UP000245962">
    <property type="component" value="Unassembled WGS sequence"/>
</dbReference>
<comment type="pathway">
    <text evidence="7 8">Carbohydrate biosynthesis; gluconeogenesis.</text>
</comment>
<dbReference type="RefSeq" id="WP_116693422.1">
    <property type="nucleotide sequence ID" value="NZ_QEHR01000002.1"/>
</dbReference>
<name>A0A2U0I5L7_9FLAO</name>
<comment type="caution">
    <text evidence="9">The sequence shown here is derived from an EMBL/GenBank/DDBJ whole genome shotgun (WGS) entry which is preliminary data.</text>
</comment>
<evidence type="ECO:0000256" key="2">
    <source>
        <dbReference type="ARBA" id="ARBA00007422"/>
    </source>
</evidence>
<reference evidence="9 10" key="1">
    <citation type="submission" date="2018-04" db="EMBL/GenBank/DDBJ databases">
        <title>Marixanthomonas spongiae HN-E44 sp. nov., isolated from a marine sponge.</title>
        <authorList>
            <person name="Luo L."/>
            <person name="Zhuang L."/>
        </authorList>
    </citation>
    <scope>NUCLEOTIDE SEQUENCE [LARGE SCALE GENOMIC DNA]</scope>
    <source>
        <strain evidence="9 10">HN-E44</strain>
    </source>
</reference>
<proteinExistence type="inferred from homology"/>
<dbReference type="CDD" id="cd00311">
    <property type="entry name" value="TIM"/>
    <property type="match status" value="1"/>
</dbReference>
<organism evidence="9 10">
    <name type="scientific">Marixanthomonas spongiae</name>
    <dbReference type="NCBI Taxonomy" id="2174845"/>
    <lineage>
        <taxon>Bacteria</taxon>
        <taxon>Pseudomonadati</taxon>
        <taxon>Bacteroidota</taxon>
        <taxon>Flavobacteriia</taxon>
        <taxon>Flavobacteriales</taxon>
        <taxon>Flavobacteriaceae</taxon>
        <taxon>Marixanthomonas</taxon>
    </lineage>
</organism>
<dbReference type="InterPro" id="IPR022896">
    <property type="entry name" value="TrioseP_Isoase_bac/euk"/>
</dbReference>
<comment type="subunit">
    <text evidence="7 8">Homodimer.</text>
</comment>
<comment type="subcellular location">
    <subcellularLocation>
        <location evidence="7 8">Cytoplasm</location>
    </subcellularLocation>
</comment>
<dbReference type="Gene3D" id="3.20.20.70">
    <property type="entry name" value="Aldolase class I"/>
    <property type="match status" value="1"/>
</dbReference>
<evidence type="ECO:0000256" key="5">
    <source>
        <dbReference type="ARBA" id="ARBA00023152"/>
    </source>
</evidence>
<dbReference type="InterPro" id="IPR000652">
    <property type="entry name" value="Triosephosphate_isomerase"/>
</dbReference>
<evidence type="ECO:0000256" key="3">
    <source>
        <dbReference type="ARBA" id="ARBA00022432"/>
    </source>
</evidence>
<gene>
    <name evidence="7" type="primary">tpiA</name>
    <name evidence="9" type="ORF">DDV96_03860</name>
</gene>
<comment type="catalytic activity">
    <reaction evidence="7 8">
        <text>D-glyceraldehyde 3-phosphate = dihydroxyacetone phosphate</text>
        <dbReference type="Rhea" id="RHEA:18585"/>
        <dbReference type="ChEBI" id="CHEBI:57642"/>
        <dbReference type="ChEBI" id="CHEBI:59776"/>
        <dbReference type="EC" id="5.3.1.1"/>
    </reaction>
</comment>
<evidence type="ECO:0000256" key="7">
    <source>
        <dbReference type="HAMAP-Rule" id="MF_00147"/>
    </source>
</evidence>
<sequence>MRKKIVAGNWKMNNDMAETEMFLVQLKKQVIPEEVTLMIAPAFTNLNHAFQSVREHPVTVVAQNMHQSDKGAFTGEVSAAMLKSVGVETVILGHSERRSIFKEDNELLAEKVNTALVNNMTVIFCIGEELSQRETDDHFNVIAEQLEEGLFHLSEAQWNNIIIAYEPVWAIGTGETASPEQAQEMHAFIRKTIADAYSNSTAKNVSILYGGSVKPDNAKELFGQEDVDGGLVGGASLKVDSFMEIANSLQ</sequence>
<dbReference type="FunFam" id="3.20.20.70:FF:000016">
    <property type="entry name" value="Triosephosphate isomerase"/>
    <property type="match status" value="1"/>
</dbReference>
<comment type="similarity">
    <text evidence="2 7 8">Belongs to the triosephosphate isomerase family.</text>
</comment>